<comment type="caution">
    <text evidence="1">The sequence shown here is derived from an EMBL/GenBank/DDBJ whole genome shotgun (WGS) entry which is preliminary data.</text>
</comment>
<proteinExistence type="predicted"/>
<name>A0A0W8E3K8_9ZZZZ</name>
<accession>A0A0W8E3K8</accession>
<dbReference type="EMBL" id="LNQE01001889">
    <property type="protein sequence ID" value="KUG03198.1"/>
    <property type="molecule type" value="Genomic_DNA"/>
</dbReference>
<organism evidence="1">
    <name type="scientific">hydrocarbon metagenome</name>
    <dbReference type="NCBI Taxonomy" id="938273"/>
    <lineage>
        <taxon>unclassified sequences</taxon>
        <taxon>metagenomes</taxon>
        <taxon>ecological metagenomes</taxon>
    </lineage>
</organism>
<dbReference type="AlphaFoldDB" id="A0A0W8E3K8"/>
<gene>
    <name evidence="1" type="ORF">ASZ90_019407</name>
</gene>
<sequence>MATLMIWKLDAFHKITIDEFSDRDVELIDNRMDEEEK</sequence>
<protein>
    <submittedName>
        <fullName evidence="1">Uncharacterized protein</fullName>
    </submittedName>
</protein>
<evidence type="ECO:0000313" key="1">
    <source>
        <dbReference type="EMBL" id="KUG03198.1"/>
    </source>
</evidence>
<reference evidence="1" key="1">
    <citation type="journal article" date="2015" name="Proc. Natl. Acad. Sci. U.S.A.">
        <title>Networks of energetic and metabolic interactions define dynamics in microbial communities.</title>
        <authorList>
            <person name="Embree M."/>
            <person name="Liu J.K."/>
            <person name="Al-Bassam M.M."/>
            <person name="Zengler K."/>
        </authorList>
    </citation>
    <scope>NUCLEOTIDE SEQUENCE</scope>
</reference>